<dbReference type="GO" id="GO:0016020">
    <property type="term" value="C:membrane"/>
    <property type="evidence" value="ECO:0007669"/>
    <property type="project" value="InterPro"/>
</dbReference>
<dbReference type="GO" id="GO:0005783">
    <property type="term" value="C:endoplasmic reticulum"/>
    <property type="evidence" value="ECO:0007669"/>
    <property type="project" value="TreeGrafter"/>
</dbReference>
<keyword evidence="1" id="KW-0472">Membrane</keyword>
<dbReference type="PANTHER" id="PTHR21329:SF3">
    <property type="entry name" value="PHOSPHATIDYLINOSITOL N-ACETYLGLUCOSAMINYLTRANSFERASE SUBUNIT Q"/>
    <property type="match status" value="1"/>
</dbReference>
<dbReference type="EMBL" id="CP048988">
    <property type="protein sequence ID" value="QID79739.1"/>
    <property type="molecule type" value="Genomic_DNA"/>
</dbReference>
<keyword evidence="2" id="KW-0328">Glycosyltransferase</keyword>
<accession>A0A6C1DS53</accession>
<protein>
    <submittedName>
        <fullName evidence="2">Phosphatidylinositol N-acetylglucosaminyltransferase subunit gpi1</fullName>
    </submittedName>
</protein>
<dbReference type="OrthoDB" id="70250at2759"/>
<dbReference type="GO" id="GO:0006506">
    <property type="term" value="P:GPI anchor biosynthetic process"/>
    <property type="evidence" value="ECO:0007669"/>
    <property type="project" value="InterPro"/>
</dbReference>
<dbReference type="Proteomes" id="UP000501346">
    <property type="component" value="Chromosome ScVII"/>
</dbReference>
<dbReference type="Pfam" id="PF05024">
    <property type="entry name" value="Gpi1"/>
    <property type="match status" value="1"/>
</dbReference>
<gene>
    <name evidence="2" type="primary">GPI1_1</name>
    <name evidence="2" type="ORF">GRS66_002031</name>
</gene>
<feature type="transmembrane region" description="Helical" evidence="1">
    <location>
        <begin position="488"/>
        <end position="507"/>
    </location>
</feature>
<feature type="transmembrane region" description="Helical" evidence="1">
    <location>
        <begin position="413"/>
        <end position="431"/>
    </location>
</feature>
<feature type="transmembrane region" description="Helical" evidence="1">
    <location>
        <begin position="187"/>
        <end position="208"/>
    </location>
</feature>
<dbReference type="InterPro" id="IPR007720">
    <property type="entry name" value="PigQ/GPI1"/>
</dbReference>
<organism evidence="2 3">
    <name type="scientific">Saccharomyces pastorianus</name>
    <name type="common">Lager yeast</name>
    <name type="synonym">Saccharomyces cerevisiae x Saccharomyces eubayanus</name>
    <dbReference type="NCBI Taxonomy" id="27292"/>
    <lineage>
        <taxon>Eukaryota</taxon>
        <taxon>Fungi</taxon>
        <taxon>Dikarya</taxon>
        <taxon>Ascomycota</taxon>
        <taxon>Saccharomycotina</taxon>
        <taxon>Saccharomycetes</taxon>
        <taxon>Saccharomycetales</taxon>
        <taxon>Saccharomycetaceae</taxon>
        <taxon>Saccharomyces</taxon>
    </lineage>
</organism>
<proteinExistence type="predicted"/>
<feature type="transmembrane region" description="Helical" evidence="1">
    <location>
        <begin position="277"/>
        <end position="300"/>
    </location>
</feature>
<dbReference type="AlphaFoldDB" id="A0A6C1DS53"/>
<feature type="transmembrane region" description="Helical" evidence="1">
    <location>
        <begin position="452"/>
        <end position="476"/>
    </location>
</feature>
<dbReference type="PANTHER" id="PTHR21329">
    <property type="entry name" value="PHOSPHATIDYLINOSITOL N-ACETYLGLUCOSAMINYLTRANSFERASE SUBUNIT Q-RELATED"/>
    <property type="match status" value="1"/>
</dbReference>
<evidence type="ECO:0000256" key="1">
    <source>
        <dbReference type="SAM" id="Phobius"/>
    </source>
</evidence>
<keyword evidence="2" id="KW-0808">Transferase</keyword>
<keyword evidence="1" id="KW-1133">Transmembrane helix</keyword>
<reference evidence="2 3" key="1">
    <citation type="journal article" date="2019" name="BMC Genomics">
        <title>Chromosome level assembly and comparative genome analysis confirm lager-brewing yeasts originated from a single hybridization.</title>
        <authorList>
            <person name="Salazar A.N."/>
            <person name="Gorter de Vries A.R."/>
            <person name="van den Broek M."/>
            <person name="Brouwers N."/>
            <person name="de la Torre Cortes P."/>
            <person name="Kuijpers N.G.A."/>
            <person name="Daran J.G."/>
            <person name="Abeel T."/>
        </authorList>
    </citation>
    <scope>NUCLEOTIDE SEQUENCE [LARGE SCALE GENOMIC DNA]</scope>
    <source>
        <strain evidence="2 3">CBS 1483</strain>
    </source>
</reference>
<name>A0A6C1DS53_SACPS</name>
<keyword evidence="3" id="KW-1185">Reference proteome</keyword>
<feature type="transmembrane region" description="Helical" evidence="1">
    <location>
        <begin position="374"/>
        <end position="407"/>
    </location>
</feature>
<evidence type="ECO:0000313" key="3">
    <source>
        <dbReference type="Proteomes" id="UP000501346"/>
    </source>
</evidence>
<evidence type="ECO:0000313" key="2">
    <source>
        <dbReference type="EMBL" id="QID79739.1"/>
    </source>
</evidence>
<dbReference type="GO" id="GO:0016757">
    <property type="term" value="F:glycosyltransferase activity"/>
    <property type="evidence" value="ECO:0007669"/>
    <property type="project" value="UniProtKB-KW"/>
</dbReference>
<keyword evidence="1" id="KW-0812">Transmembrane</keyword>
<sequence length="609" mass="70354">MPNYIFWPYESLFENSAAQGPQVALAISFEKTHFVVLGVCEPQYLEEVSIRPPYSVVATKNNGAEGWNYKVADPCNVHFRIPKLKFMQFYSSDPISLIIPEKEVGLHSSVGETLNYSKLEQHPRYKRDNKKLSETLNIINLFPAYCKALNELYPFIQTSQENLRGTMLNSVAAWCSSTCIYKMVAKIGFYLTFVICSIASLVSSLLNYSHFQLVNYSAFVQQIDLRCQQICYFPVQYERINKKDNIQNVGSMVEKDNSNSQFSHSYMPSKFYPDYILLYNTIWLIINDISFGLILGAILIENRDFLVSASHRVLKFFLYDSLKTITETLANNPLGIKLNAELANFLSELFLWVIEFSYTTFIKRLIDPKTLSSLLTLTIYMMFLVGFSFAVSLAIDFFAILSFPIYVFYRISSKLYHCQLNIMASLFNLFCGKKRNVLRNRIDHNYFQLDQLLLGTLLFIILVFLTPTVMAFYMSYTVLRMLTITIEIFSEAVIALINHFPLFALLLRLKDPKRLPGGISIELKTTVSNKHTTLELQNNPIKFKSMFRPYNLLLSQMRTNYFSFATVRKIVRGESIMVNRNKLYYVLYSSLPSKPLSVKDLYKRLTIQA</sequence>